<protein>
    <submittedName>
        <fullName evidence="1">Uncharacterized protein</fullName>
    </submittedName>
</protein>
<proteinExistence type="predicted"/>
<organism evidence="1 2">
    <name type="scientific">Chondrus crispus</name>
    <name type="common">Carrageen Irish moss</name>
    <name type="synonym">Polymorpha crispa</name>
    <dbReference type="NCBI Taxonomy" id="2769"/>
    <lineage>
        <taxon>Eukaryota</taxon>
        <taxon>Rhodophyta</taxon>
        <taxon>Florideophyceae</taxon>
        <taxon>Rhodymeniophycidae</taxon>
        <taxon>Gigartinales</taxon>
        <taxon>Gigartinaceae</taxon>
        <taxon>Chondrus</taxon>
    </lineage>
</organism>
<dbReference type="RefSeq" id="XP_005712278.1">
    <property type="nucleotide sequence ID" value="XM_005712221.1"/>
</dbReference>
<keyword evidence="2" id="KW-1185">Reference proteome</keyword>
<evidence type="ECO:0000313" key="1">
    <source>
        <dbReference type="EMBL" id="CDF77404.1"/>
    </source>
</evidence>
<dbReference type="KEGG" id="ccp:CHC_T00007916001"/>
<name>S0F3H6_CHOCR</name>
<dbReference type="AlphaFoldDB" id="S0F3H6"/>
<reference evidence="2" key="1">
    <citation type="journal article" date="2013" name="Proc. Natl. Acad. Sci. U.S.A.">
        <title>Genome structure and metabolic features in the red seaweed Chondrus crispus shed light on evolution of the Archaeplastida.</title>
        <authorList>
            <person name="Collen J."/>
            <person name="Porcel B."/>
            <person name="Carre W."/>
            <person name="Ball S.G."/>
            <person name="Chaparro C."/>
            <person name="Tonon T."/>
            <person name="Barbeyron T."/>
            <person name="Michel G."/>
            <person name="Noel B."/>
            <person name="Valentin K."/>
            <person name="Elias M."/>
            <person name="Artiguenave F."/>
            <person name="Arun A."/>
            <person name="Aury J.M."/>
            <person name="Barbosa-Neto J.F."/>
            <person name="Bothwell J.H."/>
            <person name="Bouget F.Y."/>
            <person name="Brillet L."/>
            <person name="Cabello-Hurtado F."/>
            <person name="Capella-Gutierrez S."/>
            <person name="Charrier B."/>
            <person name="Cladiere L."/>
            <person name="Cock J.M."/>
            <person name="Coelho S.M."/>
            <person name="Colleoni C."/>
            <person name="Czjzek M."/>
            <person name="Da Silva C."/>
            <person name="Delage L."/>
            <person name="Denoeud F."/>
            <person name="Deschamps P."/>
            <person name="Dittami S.M."/>
            <person name="Gabaldon T."/>
            <person name="Gachon C.M."/>
            <person name="Groisillier A."/>
            <person name="Herve C."/>
            <person name="Jabbari K."/>
            <person name="Katinka M."/>
            <person name="Kloareg B."/>
            <person name="Kowalczyk N."/>
            <person name="Labadie K."/>
            <person name="Leblanc C."/>
            <person name="Lopez P.J."/>
            <person name="McLachlan D.H."/>
            <person name="Meslet-Cladiere L."/>
            <person name="Moustafa A."/>
            <person name="Nehr Z."/>
            <person name="Nyvall Collen P."/>
            <person name="Panaud O."/>
            <person name="Partensky F."/>
            <person name="Poulain J."/>
            <person name="Rensing S.A."/>
            <person name="Rousvoal S."/>
            <person name="Samson G."/>
            <person name="Symeonidi A."/>
            <person name="Weissenbach J."/>
            <person name="Zambounis A."/>
            <person name="Wincker P."/>
            <person name="Boyen C."/>
        </authorList>
    </citation>
    <scope>NUCLEOTIDE SEQUENCE [LARGE SCALE GENOMIC DNA]</scope>
    <source>
        <strain evidence="2">cv. Stackhouse</strain>
    </source>
</reference>
<dbReference type="GeneID" id="17319992"/>
<accession>S0F3H6</accession>
<evidence type="ECO:0000313" key="2">
    <source>
        <dbReference type="Proteomes" id="UP000012073"/>
    </source>
</evidence>
<sequence length="34" mass="3932">MCGVVGRRRNNIGTGNFEAQWRLIQSPERKPFRG</sequence>
<gene>
    <name evidence="1" type="ORF">CHC_T00007916001</name>
</gene>
<dbReference type="Proteomes" id="UP000012073">
    <property type="component" value="Unassembled WGS sequence"/>
</dbReference>
<dbReference type="Gramene" id="CDF77404">
    <property type="protein sequence ID" value="CDF77404"/>
    <property type="gene ID" value="CHC_T00007916001"/>
</dbReference>
<dbReference type="EMBL" id="HG001523">
    <property type="protein sequence ID" value="CDF77404.1"/>
    <property type="molecule type" value="Genomic_DNA"/>
</dbReference>